<dbReference type="SUPFAM" id="SSF75005">
    <property type="entry name" value="Arabinanase/levansucrase/invertase"/>
    <property type="match status" value="1"/>
</dbReference>
<dbReference type="Proteomes" id="UP001596174">
    <property type="component" value="Unassembled WGS sequence"/>
</dbReference>
<accession>A0ABW1G9E4</accession>
<feature type="chain" id="PRO_5046635617" description="Glycosyl hydrolase family 43" evidence="1">
    <location>
        <begin position="27"/>
        <end position="386"/>
    </location>
</feature>
<dbReference type="RefSeq" id="WP_380586156.1">
    <property type="nucleotide sequence ID" value="NZ_JBHSQJ010000095.1"/>
</dbReference>
<dbReference type="InterPro" id="IPR023296">
    <property type="entry name" value="Glyco_hydro_beta-prop_sf"/>
</dbReference>
<comment type="caution">
    <text evidence="2">The sequence shown here is derived from an EMBL/GenBank/DDBJ whole genome shotgun (WGS) entry which is preliminary data.</text>
</comment>
<gene>
    <name evidence="2" type="ORF">ACFP3V_22230</name>
</gene>
<proteinExistence type="predicted"/>
<evidence type="ECO:0000313" key="3">
    <source>
        <dbReference type="Proteomes" id="UP001596174"/>
    </source>
</evidence>
<organism evidence="2 3">
    <name type="scientific">Streptacidiphilus monticola</name>
    <dbReference type="NCBI Taxonomy" id="2161674"/>
    <lineage>
        <taxon>Bacteria</taxon>
        <taxon>Bacillati</taxon>
        <taxon>Actinomycetota</taxon>
        <taxon>Actinomycetes</taxon>
        <taxon>Kitasatosporales</taxon>
        <taxon>Streptomycetaceae</taxon>
        <taxon>Streptacidiphilus</taxon>
    </lineage>
</organism>
<evidence type="ECO:0008006" key="4">
    <source>
        <dbReference type="Google" id="ProtNLM"/>
    </source>
</evidence>
<reference evidence="3" key="1">
    <citation type="journal article" date="2019" name="Int. J. Syst. Evol. Microbiol.">
        <title>The Global Catalogue of Microorganisms (GCM) 10K type strain sequencing project: providing services to taxonomists for standard genome sequencing and annotation.</title>
        <authorList>
            <consortium name="The Broad Institute Genomics Platform"/>
            <consortium name="The Broad Institute Genome Sequencing Center for Infectious Disease"/>
            <person name="Wu L."/>
            <person name="Ma J."/>
        </authorList>
    </citation>
    <scope>NUCLEOTIDE SEQUENCE [LARGE SCALE GENOMIC DNA]</scope>
    <source>
        <strain evidence="3">JCM 4816</strain>
    </source>
</reference>
<protein>
    <recommendedName>
        <fullName evidence="4">Glycosyl hydrolase family 43</fullName>
    </recommendedName>
</protein>
<keyword evidence="3" id="KW-1185">Reference proteome</keyword>
<dbReference type="EMBL" id="JBHSQJ010000095">
    <property type="protein sequence ID" value="MFC5909921.1"/>
    <property type="molecule type" value="Genomic_DNA"/>
</dbReference>
<evidence type="ECO:0000256" key="1">
    <source>
        <dbReference type="SAM" id="SignalP"/>
    </source>
</evidence>
<dbReference type="Gene3D" id="2.115.10.20">
    <property type="entry name" value="Glycosyl hydrolase domain, family 43"/>
    <property type="match status" value="1"/>
</dbReference>
<keyword evidence="1" id="KW-0732">Signal</keyword>
<evidence type="ECO:0000313" key="2">
    <source>
        <dbReference type="EMBL" id="MFC5909921.1"/>
    </source>
</evidence>
<name>A0ABW1G9E4_9ACTN</name>
<feature type="signal peptide" evidence="1">
    <location>
        <begin position="1"/>
        <end position="26"/>
    </location>
</feature>
<sequence>MRTRRSKAAGLLVLALFAALLLQARAPGAARADGVPAGFTMPAGLDLHDGQIARFGDTYYAYGTEYRCGFRWGVHGTPFCGFGVSSAPALDGPWSRPRLLFSPRDVDTWRLSASRPGDYGRSWNWVCGADGAGCFNPRMIRRSGWGSDDGVFLLWFNAPGDWNRYRANAYYAMGCNGPAGPCGHAAGPPHGSTTKPSLPHCAANGDFGVSLVPGGRPVLVCTRPGPDQKLAEEELNRWGTGSDGRGATGLAGLTRVEGPGLYPDPATGTWILTYSDPACGYCSGTGTGYATAPGPLGPWTAPVNLAAAAPPPGGRRDLSATSCGGQPRTVSFVDGQAWQGIDLWTGNRNEAAAGWRMEPLVYVPTRGTAGDGRPWRPPFLPWTCDR</sequence>